<dbReference type="EMBL" id="PZQS01000007">
    <property type="protein sequence ID" value="PVD27420.1"/>
    <property type="molecule type" value="Genomic_DNA"/>
</dbReference>
<gene>
    <name evidence="1" type="ORF">C0Q70_12578</name>
</gene>
<dbReference type="Proteomes" id="UP000245119">
    <property type="component" value="Linkage Group LG7"/>
</dbReference>
<protein>
    <submittedName>
        <fullName evidence="1">Uncharacterized protein</fullName>
    </submittedName>
</protein>
<dbReference type="AlphaFoldDB" id="A0A2T7P1Y9"/>
<accession>A0A2T7P1Y9</accession>
<proteinExistence type="predicted"/>
<reference evidence="1 2" key="1">
    <citation type="submission" date="2018-04" db="EMBL/GenBank/DDBJ databases">
        <title>The genome of golden apple snail Pomacea canaliculata provides insight into stress tolerance and invasive adaptation.</title>
        <authorList>
            <person name="Liu C."/>
            <person name="Liu B."/>
            <person name="Ren Y."/>
            <person name="Zhang Y."/>
            <person name="Wang H."/>
            <person name="Li S."/>
            <person name="Jiang F."/>
            <person name="Yin L."/>
            <person name="Zhang G."/>
            <person name="Qian W."/>
            <person name="Fan W."/>
        </authorList>
    </citation>
    <scope>NUCLEOTIDE SEQUENCE [LARGE SCALE GENOMIC DNA]</scope>
    <source>
        <strain evidence="1">SZHN2017</strain>
        <tissue evidence="1">Muscle</tissue>
    </source>
</reference>
<organism evidence="1 2">
    <name type="scientific">Pomacea canaliculata</name>
    <name type="common">Golden apple snail</name>
    <dbReference type="NCBI Taxonomy" id="400727"/>
    <lineage>
        <taxon>Eukaryota</taxon>
        <taxon>Metazoa</taxon>
        <taxon>Spiralia</taxon>
        <taxon>Lophotrochozoa</taxon>
        <taxon>Mollusca</taxon>
        <taxon>Gastropoda</taxon>
        <taxon>Caenogastropoda</taxon>
        <taxon>Architaenioglossa</taxon>
        <taxon>Ampullarioidea</taxon>
        <taxon>Ampullariidae</taxon>
        <taxon>Pomacea</taxon>
    </lineage>
</organism>
<dbReference type="OrthoDB" id="6066070at2759"/>
<evidence type="ECO:0000313" key="2">
    <source>
        <dbReference type="Proteomes" id="UP000245119"/>
    </source>
</evidence>
<evidence type="ECO:0000313" key="1">
    <source>
        <dbReference type="EMBL" id="PVD27420.1"/>
    </source>
</evidence>
<keyword evidence="2" id="KW-1185">Reference proteome</keyword>
<sequence>MSGNEIQGHKLWQHPVRRNTHRLLGDDDCCREWISESRSNFTGSGCVTSAQRARPGLLMTQLDGNRRHNPHPRLATLFHARHGQHDVCTVSTLLPDVTTPEVIPTSIYSRDYTALHVAPSRPAITKVQHVAARGIVPGGLTSTSSHPQQDMLLPVSISEMTPSTRDPNKFIPRRRKTLHTANQHFTGLEAAALPATGWRSLSAHLLPFLKVPKII</sequence>
<name>A0A2T7P1Y9_POMCA</name>
<comment type="caution">
    <text evidence="1">The sequence shown here is derived from an EMBL/GenBank/DDBJ whole genome shotgun (WGS) entry which is preliminary data.</text>
</comment>